<feature type="transmembrane region" description="Helical" evidence="1">
    <location>
        <begin position="7"/>
        <end position="25"/>
    </location>
</feature>
<sequence>MNNNPVRTALFALTMLYGLLIALLAMLDFSALGLVAAIGGVLLGLGWAFAGRFTRGRA</sequence>
<dbReference type="Proteomes" id="UP001501020">
    <property type="component" value="Unassembled WGS sequence"/>
</dbReference>
<evidence type="ECO:0000256" key="1">
    <source>
        <dbReference type="SAM" id="Phobius"/>
    </source>
</evidence>
<dbReference type="RefSeq" id="WP_344276180.1">
    <property type="nucleotide sequence ID" value="NZ_BAAAMR010000073.1"/>
</dbReference>
<evidence type="ECO:0008006" key="4">
    <source>
        <dbReference type="Google" id="ProtNLM"/>
    </source>
</evidence>
<keyword evidence="1" id="KW-0812">Transmembrane</keyword>
<comment type="caution">
    <text evidence="2">The sequence shown here is derived from an EMBL/GenBank/DDBJ whole genome shotgun (WGS) entry which is preliminary data.</text>
</comment>
<organism evidence="2 3">
    <name type="scientific">Actinomadura napierensis</name>
    <dbReference type="NCBI Taxonomy" id="267854"/>
    <lineage>
        <taxon>Bacteria</taxon>
        <taxon>Bacillati</taxon>
        <taxon>Actinomycetota</taxon>
        <taxon>Actinomycetes</taxon>
        <taxon>Streptosporangiales</taxon>
        <taxon>Thermomonosporaceae</taxon>
        <taxon>Actinomadura</taxon>
    </lineage>
</organism>
<keyword evidence="1" id="KW-1133">Transmembrane helix</keyword>
<name>A0ABN3A9A8_9ACTN</name>
<proteinExistence type="predicted"/>
<feature type="transmembrane region" description="Helical" evidence="1">
    <location>
        <begin position="31"/>
        <end position="50"/>
    </location>
</feature>
<keyword evidence="1" id="KW-0472">Membrane</keyword>
<evidence type="ECO:0000313" key="2">
    <source>
        <dbReference type="EMBL" id="GAA2156699.1"/>
    </source>
</evidence>
<evidence type="ECO:0000313" key="3">
    <source>
        <dbReference type="Proteomes" id="UP001501020"/>
    </source>
</evidence>
<reference evidence="2 3" key="1">
    <citation type="journal article" date="2019" name="Int. J. Syst. Evol. Microbiol.">
        <title>The Global Catalogue of Microorganisms (GCM) 10K type strain sequencing project: providing services to taxonomists for standard genome sequencing and annotation.</title>
        <authorList>
            <consortium name="The Broad Institute Genomics Platform"/>
            <consortium name="The Broad Institute Genome Sequencing Center for Infectious Disease"/>
            <person name="Wu L."/>
            <person name="Ma J."/>
        </authorList>
    </citation>
    <scope>NUCLEOTIDE SEQUENCE [LARGE SCALE GENOMIC DNA]</scope>
    <source>
        <strain evidence="2 3">JCM 13850</strain>
    </source>
</reference>
<accession>A0ABN3A9A8</accession>
<gene>
    <name evidence="2" type="ORF">GCM10009727_65730</name>
</gene>
<keyword evidence="3" id="KW-1185">Reference proteome</keyword>
<protein>
    <recommendedName>
        <fullName evidence="4">DUF4175 domain-containing protein</fullName>
    </recommendedName>
</protein>
<dbReference type="EMBL" id="BAAAMR010000073">
    <property type="protein sequence ID" value="GAA2156699.1"/>
    <property type="molecule type" value="Genomic_DNA"/>
</dbReference>